<proteinExistence type="predicted"/>
<reference evidence="1" key="1">
    <citation type="submission" date="2020-01" db="EMBL/GenBank/DDBJ databases">
        <title>Insect and environment-associated Actinomycetes.</title>
        <authorList>
            <person name="Currrie C."/>
            <person name="Chevrette M."/>
            <person name="Carlson C."/>
            <person name="Stubbendieck R."/>
            <person name="Wendt-Pienkowski E."/>
        </authorList>
    </citation>
    <scope>NUCLEOTIDE SEQUENCE</scope>
    <source>
        <strain evidence="1">SID7499</strain>
    </source>
</reference>
<protein>
    <submittedName>
        <fullName evidence="1">Uncharacterized protein</fullName>
    </submittedName>
</protein>
<comment type="caution">
    <text evidence="1">The sequence shown here is derived from an EMBL/GenBank/DDBJ whole genome shotgun (WGS) entry which is preliminary data.</text>
</comment>
<dbReference type="AlphaFoldDB" id="A0A6G3X709"/>
<gene>
    <name evidence="1" type="ORF">G3M58_44480</name>
</gene>
<feature type="non-terminal residue" evidence="1">
    <location>
        <position position="1"/>
    </location>
</feature>
<feature type="non-terminal residue" evidence="1">
    <location>
        <position position="103"/>
    </location>
</feature>
<organism evidence="1">
    <name type="scientific">Streptomyces sp. SID7499</name>
    <dbReference type="NCBI Taxonomy" id="2706086"/>
    <lineage>
        <taxon>Bacteria</taxon>
        <taxon>Bacillati</taxon>
        <taxon>Actinomycetota</taxon>
        <taxon>Actinomycetes</taxon>
        <taxon>Kitasatosporales</taxon>
        <taxon>Streptomycetaceae</taxon>
        <taxon>Streptomyces</taxon>
    </lineage>
</organism>
<accession>A0A6G3X709</accession>
<evidence type="ECO:0000313" key="1">
    <source>
        <dbReference type="EMBL" id="NEE13501.1"/>
    </source>
</evidence>
<sequence>IVGKGDKRKLVFRSYFKIDRHQADAEVCVAHNGSIIPVKGRDLMVQAWYQGGISVWDFTDSAKPEEIAFFERGPVTLDQVTTAGPWSAYYYNGHIYSSDIAKG</sequence>
<dbReference type="EMBL" id="JAAGMN010004637">
    <property type="protein sequence ID" value="NEE13501.1"/>
    <property type="molecule type" value="Genomic_DNA"/>
</dbReference>
<name>A0A6G3X709_9ACTN</name>